<evidence type="ECO:0000313" key="13">
    <source>
        <dbReference type="Proteomes" id="UP000031668"/>
    </source>
</evidence>
<evidence type="ECO:0000256" key="2">
    <source>
        <dbReference type="ARBA" id="ARBA00011823"/>
    </source>
</evidence>
<dbReference type="CDD" id="cd00897">
    <property type="entry name" value="UGPase_euk"/>
    <property type="match status" value="1"/>
</dbReference>
<gene>
    <name evidence="12" type="ORF">RF11_16114</name>
</gene>
<protein>
    <recommendedName>
        <fullName evidence="4 9">UTP--glucose-1-phosphate uridylyltransferase</fullName>
        <ecNumber evidence="3 9">2.7.7.9</ecNumber>
    </recommendedName>
</protein>
<dbReference type="InterPro" id="IPR016267">
    <property type="entry name" value="UDPGP_trans"/>
</dbReference>
<evidence type="ECO:0000256" key="11">
    <source>
        <dbReference type="PIRSR" id="PIRSR000806-2"/>
    </source>
</evidence>
<dbReference type="PIRSF" id="PIRSF000806">
    <property type="entry name" value="UDPGP"/>
    <property type="match status" value="1"/>
</dbReference>
<keyword evidence="5 9" id="KW-0808">Transferase</keyword>
<dbReference type="EC" id="2.7.7.9" evidence="3 9"/>
<dbReference type="Gene3D" id="3.90.550.10">
    <property type="entry name" value="Spore Coat Polysaccharide Biosynthesis Protein SpsA, Chain A"/>
    <property type="match status" value="1"/>
</dbReference>
<feature type="binding site" evidence="11">
    <location>
        <position position="359"/>
    </location>
    <ligand>
        <name>UTP</name>
        <dbReference type="ChEBI" id="CHEBI:46398"/>
    </ligand>
</feature>
<comment type="catalytic activity">
    <reaction evidence="8">
        <text>alpha-D-glucose 1-phosphate + UTP + H(+) = UDP-alpha-D-glucose + diphosphate</text>
        <dbReference type="Rhea" id="RHEA:19889"/>
        <dbReference type="ChEBI" id="CHEBI:15378"/>
        <dbReference type="ChEBI" id="CHEBI:33019"/>
        <dbReference type="ChEBI" id="CHEBI:46398"/>
        <dbReference type="ChEBI" id="CHEBI:58601"/>
        <dbReference type="ChEBI" id="CHEBI:58885"/>
        <dbReference type="EC" id="2.7.7.9"/>
    </reaction>
    <physiologicalReaction direction="left-to-right" evidence="8">
        <dbReference type="Rhea" id="RHEA:19890"/>
    </physiologicalReaction>
</comment>
<evidence type="ECO:0000256" key="6">
    <source>
        <dbReference type="ARBA" id="ARBA00022695"/>
    </source>
</evidence>
<comment type="subunit">
    <text evidence="2">Homooctamer.</text>
</comment>
<evidence type="ECO:0000256" key="5">
    <source>
        <dbReference type="ARBA" id="ARBA00022679"/>
    </source>
</evidence>
<evidence type="ECO:0000256" key="10">
    <source>
        <dbReference type="PIRSR" id="PIRSR000806-1"/>
    </source>
</evidence>
<sequence length="472" mass="53930">MNYFLNNPDEVKVQVKQCEDILKEVLERKFDKYFRGFLKSYEVFLSSTPLTWEKIIPIPNDRIQIYNELSCVNDSQVTNLLSRLVVIKLNGGLGTTMGCSYPKSLITVRDGMNFLDITMAHLNHINTTYKSKVPLVLMNSYSTEAKTQATLHKYRKCVTKIHTFSQSQYPRICSDTLMPMVNEKNIDDDNCWFPPGHGNFYESFFESGLMKQFIDEGRDIAFVSNIDNLGATVDLKILNFMCQKNHSENEFLMEITDKTKSDVKGGTLIQYDGSIRLMEIAQVPYEHVGDFKLISKFTVFNTNNIWLNLRKIHSELSKNPLQMDVMPNYKLETAIGSAVKNFKGSLGIKVPRSRFLPVKNNSDLLLVMSNIYDLVDGELKMSDKRLHKTTPIIQLSGPYFKAVDEFLTRFRSIPDIIELDHLAVSGDVIFSRNLTFKGTVIILAQHGEHIDIPRGTILENKIVSGNLRIVDH</sequence>
<feature type="binding site" evidence="11">
    <location>
        <position position="196"/>
    </location>
    <ligand>
        <name>UTP</name>
        <dbReference type="ChEBI" id="CHEBI:46398"/>
    </ligand>
</feature>
<dbReference type="OMA" id="KEYCFLS"/>
<accession>A0A0C2MVP9</accession>
<evidence type="ECO:0000256" key="4">
    <source>
        <dbReference type="ARBA" id="ARBA00019048"/>
    </source>
</evidence>
<dbReference type="Pfam" id="PF01704">
    <property type="entry name" value="UDPGP"/>
    <property type="match status" value="1"/>
</dbReference>
<dbReference type="InterPro" id="IPR002618">
    <property type="entry name" value="UDPGP_fam"/>
</dbReference>
<comment type="similarity">
    <text evidence="1 9">Belongs to the UDPGP type 1 family.</text>
</comment>
<dbReference type="UniPathway" id="UPA00164"/>
<feature type="binding site" evidence="11">
    <location>
        <position position="227"/>
    </location>
    <ligand>
        <name>UTP</name>
        <dbReference type="ChEBI" id="CHEBI:46398"/>
    </ligand>
</feature>
<evidence type="ECO:0000256" key="9">
    <source>
        <dbReference type="PIRNR" id="PIRNR000806"/>
    </source>
</evidence>
<evidence type="ECO:0000256" key="1">
    <source>
        <dbReference type="ARBA" id="ARBA00010401"/>
    </source>
</evidence>
<dbReference type="SUPFAM" id="SSF53448">
    <property type="entry name" value="Nucleotide-diphospho-sugar transferases"/>
    <property type="match status" value="1"/>
</dbReference>
<evidence type="ECO:0000256" key="7">
    <source>
        <dbReference type="ARBA" id="ARBA00023579"/>
    </source>
</evidence>
<dbReference type="PANTHER" id="PTHR43511">
    <property type="match status" value="1"/>
</dbReference>
<comment type="caution">
    <text evidence="12">The sequence shown here is derived from an EMBL/GenBank/DDBJ whole genome shotgun (WGS) entry which is preliminary data.</text>
</comment>
<dbReference type="Proteomes" id="UP000031668">
    <property type="component" value="Unassembled WGS sequence"/>
</dbReference>
<evidence type="ECO:0000313" key="12">
    <source>
        <dbReference type="EMBL" id="KII65702.1"/>
    </source>
</evidence>
<dbReference type="FunFam" id="2.160.10.10:FF:000001">
    <property type="entry name" value="UTP--glucose-1-phosphate uridylyltransferase"/>
    <property type="match status" value="1"/>
</dbReference>
<comment type="function">
    <text evidence="7">UTP--glucose-1-phosphate uridylyltransferase catalyzing the conversion of glucose-1-phosphate into UDP-glucose, a crucial precursor for the production of glycogen.</text>
</comment>
<keyword evidence="6 9" id="KW-0548">Nucleotidyltransferase</keyword>
<feature type="binding site" evidence="11">
    <location>
        <position position="103"/>
    </location>
    <ligand>
        <name>UTP</name>
        <dbReference type="ChEBI" id="CHEBI:46398"/>
    </ligand>
</feature>
<proteinExistence type="inferred from homology"/>
<name>A0A0C2MVP9_THEKT</name>
<dbReference type="EMBL" id="JWZT01003741">
    <property type="protein sequence ID" value="KII65702.1"/>
    <property type="molecule type" value="Genomic_DNA"/>
</dbReference>
<feature type="binding site" evidence="10">
    <location>
        <position position="197"/>
    </location>
    <ligand>
        <name>substrate</name>
    </ligand>
</feature>
<feature type="binding site" evidence="11">
    <location>
        <position position="166"/>
    </location>
    <ligand>
        <name>UTP</name>
        <dbReference type="ChEBI" id="CHEBI:46398"/>
    </ligand>
</feature>
<dbReference type="GO" id="GO:0006011">
    <property type="term" value="P:UDP-alpha-D-glucose metabolic process"/>
    <property type="evidence" value="ECO:0007669"/>
    <property type="project" value="UniProtKB-UniRule"/>
</dbReference>
<dbReference type="AlphaFoldDB" id="A0A0C2MVP9"/>
<dbReference type="GO" id="GO:0005978">
    <property type="term" value="P:glycogen biosynthetic process"/>
    <property type="evidence" value="ECO:0007669"/>
    <property type="project" value="UniProtKB-UniPathway"/>
</dbReference>
<dbReference type="Gene3D" id="2.160.10.10">
    <property type="entry name" value="Hexapeptide repeat proteins"/>
    <property type="match status" value="1"/>
</dbReference>
<dbReference type="OrthoDB" id="932129at2759"/>
<dbReference type="FunFam" id="3.90.550.10:FF:000002">
    <property type="entry name" value="UTP--glucose-1-phosphate uridylyltransferase"/>
    <property type="match status" value="1"/>
</dbReference>
<dbReference type="GO" id="GO:0003983">
    <property type="term" value="F:UTP:glucose-1-phosphate uridylyltransferase activity"/>
    <property type="evidence" value="ECO:0007669"/>
    <property type="project" value="UniProtKB-EC"/>
</dbReference>
<keyword evidence="13" id="KW-1185">Reference proteome</keyword>
<reference evidence="12 13" key="1">
    <citation type="journal article" date="2014" name="Genome Biol. Evol.">
        <title>The genome of the myxosporean Thelohanellus kitauei shows adaptations to nutrient acquisition within its fish host.</title>
        <authorList>
            <person name="Yang Y."/>
            <person name="Xiong J."/>
            <person name="Zhou Z."/>
            <person name="Huo F."/>
            <person name="Miao W."/>
            <person name="Ran C."/>
            <person name="Liu Y."/>
            <person name="Zhang J."/>
            <person name="Feng J."/>
            <person name="Wang M."/>
            <person name="Wang M."/>
            <person name="Wang L."/>
            <person name="Yao B."/>
        </authorList>
    </citation>
    <scope>NUCLEOTIDE SEQUENCE [LARGE SCALE GENOMIC DNA]</scope>
    <source>
        <strain evidence="12">Wuqing</strain>
    </source>
</reference>
<evidence type="ECO:0000256" key="8">
    <source>
        <dbReference type="ARBA" id="ARBA00047432"/>
    </source>
</evidence>
<evidence type="ECO:0000256" key="3">
    <source>
        <dbReference type="ARBA" id="ARBA00012415"/>
    </source>
</evidence>
<dbReference type="InterPro" id="IPR029044">
    <property type="entry name" value="Nucleotide-diphossugar_trans"/>
</dbReference>
<organism evidence="12 13">
    <name type="scientific">Thelohanellus kitauei</name>
    <name type="common">Myxosporean</name>
    <dbReference type="NCBI Taxonomy" id="669202"/>
    <lineage>
        <taxon>Eukaryota</taxon>
        <taxon>Metazoa</taxon>
        <taxon>Cnidaria</taxon>
        <taxon>Myxozoa</taxon>
        <taxon>Myxosporea</taxon>
        <taxon>Bivalvulida</taxon>
        <taxon>Platysporina</taxon>
        <taxon>Myxobolidae</taxon>
        <taxon>Thelohanellus</taxon>
    </lineage>
</organism>